<evidence type="ECO:0000256" key="7">
    <source>
        <dbReference type="SAM" id="Phobius"/>
    </source>
</evidence>
<evidence type="ECO:0000313" key="9">
    <source>
        <dbReference type="EMBL" id="QUH28402.1"/>
    </source>
</evidence>
<feature type="transmembrane region" description="Helical" evidence="7">
    <location>
        <begin position="116"/>
        <end position="137"/>
    </location>
</feature>
<evidence type="ECO:0000259" key="8">
    <source>
        <dbReference type="Pfam" id="PF01618"/>
    </source>
</evidence>
<evidence type="ECO:0000256" key="3">
    <source>
        <dbReference type="ARBA" id="ARBA00022692"/>
    </source>
</evidence>
<reference evidence="9 10" key="1">
    <citation type="submission" date="2020-07" db="EMBL/GenBank/DDBJ databases">
        <title>Vallitalea guaymasensis genome.</title>
        <authorList>
            <person name="Postec A."/>
        </authorList>
    </citation>
    <scope>NUCLEOTIDE SEQUENCE [LARGE SCALE GENOMIC DNA]</scope>
    <source>
        <strain evidence="9 10">Ra1766G1</strain>
    </source>
</reference>
<sequence>MQFFVIIFKNLLGYDGLIIILALVNLFYILPRLKKYNAELEHSLQPTIYLPIEKIINSIRQNNNSELDLHLLRKLKEKETKCYHVFVSITTIFPLMGILGTIISLLRLVSFNSDTIMLNFTTALTSTFWGLVCAIIFKAIDGTVSPKIAFNDDNFNLLISRIDRYTSKGDDYETKNIS</sequence>
<keyword evidence="10" id="KW-1185">Reference proteome</keyword>
<keyword evidence="3 7" id="KW-0812">Transmembrane</keyword>
<feature type="transmembrane region" description="Helical" evidence="7">
    <location>
        <begin position="12"/>
        <end position="30"/>
    </location>
</feature>
<dbReference type="GO" id="GO:0015031">
    <property type="term" value="P:protein transport"/>
    <property type="evidence" value="ECO:0007669"/>
    <property type="project" value="UniProtKB-KW"/>
</dbReference>
<feature type="transmembrane region" description="Helical" evidence="7">
    <location>
        <begin position="83"/>
        <end position="110"/>
    </location>
</feature>
<name>A0A8J8SB64_9FIRM</name>
<keyword evidence="4 7" id="KW-1133">Transmembrane helix</keyword>
<organism evidence="9 10">
    <name type="scientific">Vallitalea guaymasensis</name>
    <dbReference type="NCBI Taxonomy" id="1185412"/>
    <lineage>
        <taxon>Bacteria</taxon>
        <taxon>Bacillati</taxon>
        <taxon>Bacillota</taxon>
        <taxon>Clostridia</taxon>
        <taxon>Lachnospirales</taxon>
        <taxon>Vallitaleaceae</taxon>
        <taxon>Vallitalea</taxon>
    </lineage>
</organism>
<keyword evidence="2" id="KW-1003">Cell membrane</keyword>
<proteinExistence type="inferred from homology"/>
<dbReference type="RefSeq" id="WP_212692632.1">
    <property type="nucleotide sequence ID" value="NZ_CP058561.1"/>
</dbReference>
<dbReference type="Pfam" id="PF01618">
    <property type="entry name" value="MotA_ExbB"/>
    <property type="match status" value="1"/>
</dbReference>
<gene>
    <name evidence="9" type="ORF">HYG85_05495</name>
</gene>
<evidence type="ECO:0000256" key="2">
    <source>
        <dbReference type="ARBA" id="ARBA00022475"/>
    </source>
</evidence>
<evidence type="ECO:0000256" key="6">
    <source>
        <dbReference type="RuleBase" id="RU004057"/>
    </source>
</evidence>
<accession>A0A8J8SB64</accession>
<keyword evidence="6" id="KW-0653">Protein transport</keyword>
<dbReference type="GO" id="GO:0005886">
    <property type="term" value="C:plasma membrane"/>
    <property type="evidence" value="ECO:0007669"/>
    <property type="project" value="UniProtKB-SubCell"/>
</dbReference>
<comment type="similarity">
    <text evidence="6">Belongs to the exbB/tolQ family.</text>
</comment>
<dbReference type="AlphaFoldDB" id="A0A8J8SB64"/>
<dbReference type="KEGG" id="vgu:HYG85_05495"/>
<evidence type="ECO:0000256" key="4">
    <source>
        <dbReference type="ARBA" id="ARBA00022989"/>
    </source>
</evidence>
<dbReference type="InterPro" id="IPR002898">
    <property type="entry name" value="MotA_ExbB_proton_chnl"/>
</dbReference>
<evidence type="ECO:0000313" key="10">
    <source>
        <dbReference type="Proteomes" id="UP000677305"/>
    </source>
</evidence>
<keyword evidence="6" id="KW-0813">Transport</keyword>
<feature type="domain" description="MotA/TolQ/ExbB proton channel" evidence="8">
    <location>
        <begin position="73"/>
        <end position="139"/>
    </location>
</feature>
<dbReference type="EMBL" id="CP058561">
    <property type="protein sequence ID" value="QUH28402.1"/>
    <property type="molecule type" value="Genomic_DNA"/>
</dbReference>
<evidence type="ECO:0000256" key="5">
    <source>
        <dbReference type="ARBA" id="ARBA00023136"/>
    </source>
</evidence>
<keyword evidence="5 7" id="KW-0472">Membrane</keyword>
<protein>
    <submittedName>
        <fullName evidence="9">MotA/TolQ/ExbB proton channel family protein</fullName>
    </submittedName>
</protein>
<dbReference type="Proteomes" id="UP000677305">
    <property type="component" value="Chromosome"/>
</dbReference>
<evidence type="ECO:0000256" key="1">
    <source>
        <dbReference type="ARBA" id="ARBA00004651"/>
    </source>
</evidence>
<comment type="subcellular location">
    <subcellularLocation>
        <location evidence="1">Cell membrane</location>
        <topology evidence="1">Multi-pass membrane protein</topology>
    </subcellularLocation>
    <subcellularLocation>
        <location evidence="6">Membrane</location>
        <topology evidence="6">Multi-pass membrane protein</topology>
    </subcellularLocation>
</comment>